<dbReference type="AlphaFoldDB" id="A0A429ZSW0"/>
<keyword evidence="2" id="KW-1185">Reference proteome</keyword>
<proteinExistence type="predicted"/>
<gene>
    <name evidence="1" type="ORF">CBF35_05615</name>
</gene>
<dbReference type="EMBL" id="NGJU01000006">
    <property type="protein sequence ID" value="RST96709.1"/>
    <property type="molecule type" value="Genomic_DNA"/>
</dbReference>
<sequence length="156" mass="18016">MAYNYWNDYEVYHAVLETDNGDISRLFSIDSHYSREDIHEQILEHFPRISGIKSLDSWGTAFGLKERDTSDELALVEALEKKFALMVASTSQQKADHFRDFMSQLELHYSSTLFNQHADSDRLPERLLYNKIKAARDQALINEYLANQLNSAGLVP</sequence>
<evidence type="ECO:0000313" key="1">
    <source>
        <dbReference type="EMBL" id="RST96709.1"/>
    </source>
</evidence>
<accession>A0A429ZSW0</accession>
<comment type="caution">
    <text evidence="1">The sequence shown here is derived from an EMBL/GenBank/DDBJ whole genome shotgun (WGS) entry which is preliminary data.</text>
</comment>
<dbReference type="GeneID" id="98567841"/>
<reference evidence="1 2" key="1">
    <citation type="submission" date="2017-05" db="EMBL/GenBank/DDBJ databases">
        <title>Vagococcus spp. assemblies.</title>
        <authorList>
            <person name="Gulvik C.A."/>
        </authorList>
    </citation>
    <scope>NUCLEOTIDE SEQUENCE [LARGE SCALE GENOMIC DNA]</scope>
    <source>
        <strain evidence="1 2">NCFB 2777</strain>
    </source>
</reference>
<dbReference type="RefSeq" id="WP_126778987.1">
    <property type="nucleotide sequence ID" value="NZ_NGJU01000006.1"/>
</dbReference>
<name>A0A429ZSW0_9ENTE</name>
<organism evidence="1 2">
    <name type="scientific">Vagococcus salmoninarum</name>
    <dbReference type="NCBI Taxonomy" id="2739"/>
    <lineage>
        <taxon>Bacteria</taxon>
        <taxon>Bacillati</taxon>
        <taxon>Bacillota</taxon>
        <taxon>Bacilli</taxon>
        <taxon>Lactobacillales</taxon>
        <taxon>Enterococcaceae</taxon>
        <taxon>Vagococcus</taxon>
    </lineage>
</organism>
<protein>
    <submittedName>
        <fullName evidence="1">Uncharacterized protein</fullName>
    </submittedName>
</protein>
<evidence type="ECO:0000313" key="2">
    <source>
        <dbReference type="Proteomes" id="UP000287239"/>
    </source>
</evidence>
<dbReference type="Proteomes" id="UP000287239">
    <property type="component" value="Unassembled WGS sequence"/>
</dbReference>